<organism evidence="1 2">
    <name type="scientific">Geotalea uraniireducens (strain Rf4)</name>
    <name type="common">Geobacter uraniireducens</name>
    <dbReference type="NCBI Taxonomy" id="351605"/>
    <lineage>
        <taxon>Bacteria</taxon>
        <taxon>Pseudomonadati</taxon>
        <taxon>Thermodesulfobacteriota</taxon>
        <taxon>Desulfuromonadia</taxon>
        <taxon>Geobacterales</taxon>
        <taxon>Geobacteraceae</taxon>
        <taxon>Geotalea</taxon>
    </lineage>
</organism>
<name>A5GBZ8_GEOUR</name>
<dbReference type="Proteomes" id="UP000006695">
    <property type="component" value="Chromosome"/>
</dbReference>
<dbReference type="EMBL" id="CP000698">
    <property type="protein sequence ID" value="ABQ24906.1"/>
    <property type="molecule type" value="Genomic_DNA"/>
</dbReference>
<evidence type="ECO:0000313" key="2">
    <source>
        <dbReference type="Proteomes" id="UP000006695"/>
    </source>
</evidence>
<dbReference type="KEGG" id="gur:Gura_0694"/>
<evidence type="ECO:0000313" key="1">
    <source>
        <dbReference type="EMBL" id="ABQ24906.1"/>
    </source>
</evidence>
<keyword evidence="2" id="KW-1185">Reference proteome</keyword>
<reference evidence="1 2" key="1">
    <citation type="submission" date="2007-05" db="EMBL/GenBank/DDBJ databases">
        <title>Complete sequence of Geobacter uraniireducens Rf4.</title>
        <authorList>
            <consortium name="US DOE Joint Genome Institute"/>
            <person name="Copeland A."/>
            <person name="Lucas S."/>
            <person name="Lapidus A."/>
            <person name="Barry K."/>
            <person name="Detter J.C."/>
            <person name="Glavina del Rio T."/>
            <person name="Hammon N."/>
            <person name="Israni S."/>
            <person name="Dalin E."/>
            <person name="Tice H."/>
            <person name="Pitluck S."/>
            <person name="Chertkov O."/>
            <person name="Brettin T."/>
            <person name="Bruce D."/>
            <person name="Han C."/>
            <person name="Schmutz J."/>
            <person name="Larimer F."/>
            <person name="Land M."/>
            <person name="Hauser L."/>
            <person name="Kyrpides N."/>
            <person name="Mikhailova N."/>
            <person name="Shelobolina E."/>
            <person name="Aklujkar M."/>
            <person name="Lovley D."/>
            <person name="Richardson P."/>
        </authorList>
    </citation>
    <scope>NUCLEOTIDE SEQUENCE [LARGE SCALE GENOMIC DNA]</scope>
    <source>
        <strain evidence="1 2">Rf4</strain>
    </source>
</reference>
<dbReference type="AlphaFoldDB" id="A5GBZ8"/>
<dbReference type="HOGENOM" id="CLU_617866_0_0_7"/>
<gene>
    <name evidence="1" type="ordered locus">Gura_0694</name>
</gene>
<dbReference type="RefSeq" id="WP_011937630.1">
    <property type="nucleotide sequence ID" value="NC_009483.1"/>
</dbReference>
<accession>A5GBZ8</accession>
<sequence length="443" mass="48395">MSDRKFTQIFLNLWVTFGVLTTLLLTASGNASEFPNDTFDGTVVDTSYRWTIASTYGYSAPESGGVGQDERLIIKTQPNLSYSQPTVGTKYEFTGDFDVQVDFEIGSGWSSPVSGHIDGAAMSVVIGDNPNEPHIYRITRSRYPDMKDQLWIWVADGYVRNTAALINTTATTGKYRVVRNGNVLTFSYDFGSGWQTLGSVNAIAGSARIYLDAASVSAFQAITSYFDNFKVTSAFPNDTFDGTVVDTSCRWTIASTYGYSAPEPGGVGQDERLIIKTQPNLSYSQPTVGTKYEFTGDFDVQVDFEIGSGWSSPVSGHIDGAAMSVVIGDNPNEPHIYRITRSRYPDMKDQLWIWVADGYVRNTAALINTTATTGKYRVVRNGNVLTFSYDFGSGWQTLGSVNAIAGSTRIYLDAASVSAFQAITSYFDNFKVNSGLTIPASCQ</sequence>
<protein>
    <submittedName>
        <fullName evidence="1">Uncharacterized protein</fullName>
    </submittedName>
</protein>
<proteinExistence type="predicted"/>